<reference evidence="4" key="1">
    <citation type="journal article" date="2019" name="Int. J. Syst. Evol. Microbiol.">
        <title>The Global Catalogue of Microorganisms (GCM) 10K type strain sequencing project: providing services to taxonomists for standard genome sequencing and annotation.</title>
        <authorList>
            <consortium name="The Broad Institute Genomics Platform"/>
            <consortium name="The Broad Institute Genome Sequencing Center for Infectious Disease"/>
            <person name="Wu L."/>
            <person name="Ma J."/>
        </authorList>
    </citation>
    <scope>NUCLEOTIDE SEQUENCE [LARGE SCALE GENOMIC DNA]</scope>
    <source>
        <strain evidence="4">KCTC 62195</strain>
    </source>
</reference>
<comment type="caution">
    <text evidence="3">The sequence shown here is derived from an EMBL/GenBank/DDBJ whole genome shotgun (WGS) entry which is preliminary data.</text>
</comment>
<evidence type="ECO:0000256" key="1">
    <source>
        <dbReference type="SAM" id="MobiDB-lite"/>
    </source>
</evidence>
<dbReference type="InterPro" id="IPR002059">
    <property type="entry name" value="CSP_DNA-bd"/>
</dbReference>
<dbReference type="InterPro" id="IPR003489">
    <property type="entry name" value="RHF/RaiA"/>
</dbReference>
<gene>
    <name evidence="3" type="ORF">ACFOJE_11470</name>
</gene>
<sequence>MQKPLQIHFHEIEPSPAIEARIREQCQELEEFCDQIIGCTVTVDAPHRSQHQGRLYQVKVHLTLPGEDIHSTHAHHDEHAHEDLYVAIRDSFRAVRRQLEDYARRRRLDVKSHEPAQRQGTVTELHGDRDYGMLETEDGRQVYFHRHSVLNAAFDRLHVGDSVRFAEEAGEQGPQASTVHPEGKPHAQG</sequence>
<feature type="domain" description="CSD" evidence="2">
    <location>
        <begin position="119"/>
        <end position="180"/>
    </location>
</feature>
<dbReference type="Gene3D" id="3.30.160.100">
    <property type="entry name" value="Ribosome hibernation promotion factor-like"/>
    <property type="match status" value="1"/>
</dbReference>
<dbReference type="InterPro" id="IPR012340">
    <property type="entry name" value="NA-bd_OB-fold"/>
</dbReference>
<evidence type="ECO:0000259" key="2">
    <source>
        <dbReference type="Pfam" id="PF00313"/>
    </source>
</evidence>
<keyword evidence="4" id="KW-1185">Reference proteome</keyword>
<dbReference type="RefSeq" id="WP_377814484.1">
    <property type="nucleotide sequence ID" value="NZ_JBHRSJ010000022.1"/>
</dbReference>
<dbReference type="Gene3D" id="2.40.50.140">
    <property type="entry name" value="Nucleic acid-binding proteins"/>
    <property type="match status" value="1"/>
</dbReference>
<dbReference type="Pfam" id="PF02482">
    <property type="entry name" value="Ribosomal_S30AE"/>
    <property type="match status" value="1"/>
</dbReference>
<dbReference type="InterPro" id="IPR036567">
    <property type="entry name" value="RHF-like"/>
</dbReference>
<dbReference type="EMBL" id="JBHRSJ010000022">
    <property type="protein sequence ID" value="MFC2972828.1"/>
    <property type="molecule type" value="Genomic_DNA"/>
</dbReference>
<organism evidence="3 4">
    <name type="scientific">Azotobacter bryophylli</name>
    <dbReference type="NCBI Taxonomy" id="1986537"/>
    <lineage>
        <taxon>Bacteria</taxon>
        <taxon>Pseudomonadati</taxon>
        <taxon>Pseudomonadota</taxon>
        <taxon>Gammaproteobacteria</taxon>
        <taxon>Pseudomonadales</taxon>
        <taxon>Pseudomonadaceae</taxon>
        <taxon>Azotobacter</taxon>
    </lineage>
</organism>
<evidence type="ECO:0000313" key="4">
    <source>
        <dbReference type="Proteomes" id="UP001595457"/>
    </source>
</evidence>
<protein>
    <submittedName>
        <fullName evidence="3">HPF/RaiA family ribosome-associated protein</fullName>
    </submittedName>
</protein>
<feature type="region of interest" description="Disordered" evidence="1">
    <location>
        <begin position="167"/>
        <end position="189"/>
    </location>
</feature>
<evidence type="ECO:0000313" key="3">
    <source>
        <dbReference type="EMBL" id="MFC2972828.1"/>
    </source>
</evidence>
<dbReference type="SUPFAM" id="SSF69754">
    <property type="entry name" value="Ribosome binding protein Y (YfiA homologue)"/>
    <property type="match status" value="1"/>
</dbReference>
<proteinExistence type="predicted"/>
<dbReference type="SUPFAM" id="SSF50249">
    <property type="entry name" value="Nucleic acid-binding proteins"/>
    <property type="match status" value="1"/>
</dbReference>
<dbReference type="Proteomes" id="UP001595457">
    <property type="component" value="Unassembled WGS sequence"/>
</dbReference>
<dbReference type="Pfam" id="PF00313">
    <property type="entry name" value="CSD"/>
    <property type="match status" value="1"/>
</dbReference>
<dbReference type="CDD" id="cd00552">
    <property type="entry name" value="RaiA"/>
    <property type="match status" value="1"/>
</dbReference>
<name>A0ABV7AUS0_9GAMM</name>
<accession>A0ABV7AUS0</accession>